<dbReference type="RefSeq" id="WP_092817628.1">
    <property type="nucleotide sequence ID" value="NZ_FNWU01000012.1"/>
</dbReference>
<reference evidence="1 2" key="1">
    <citation type="submission" date="2016-10" db="EMBL/GenBank/DDBJ databases">
        <authorList>
            <person name="de Groot N.N."/>
        </authorList>
    </citation>
    <scope>NUCLEOTIDE SEQUENCE [LARGE SCALE GENOMIC DNA]</scope>
    <source>
        <strain evidence="1 2">IBRC-M10418</strain>
    </source>
</reference>
<organism evidence="1 2">
    <name type="scientific">Halopenitus malekzadehii</name>
    <dbReference type="NCBI Taxonomy" id="1267564"/>
    <lineage>
        <taxon>Archaea</taxon>
        <taxon>Methanobacteriati</taxon>
        <taxon>Methanobacteriota</taxon>
        <taxon>Stenosarchaea group</taxon>
        <taxon>Halobacteria</taxon>
        <taxon>Halobacteriales</taxon>
        <taxon>Haloferacaceae</taxon>
        <taxon>Halopenitus</taxon>
    </lineage>
</organism>
<protein>
    <submittedName>
        <fullName evidence="1">Uncharacterized protein</fullName>
    </submittedName>
</protein>
<evidence type="ECO:0000313" key="1">
    <source>
        <dbReference type="EMBL" id="SEH61002.1"/>
    </source>
</evidence>
<dbReference type="STRING" id="1267564.SAMN05192561_11262"/>
<dbReference type="Proteomes" id="UP000199215">
    <property type="component" value="Unassembled WGS sequence"/>
</dbReference>
<name>A0A1H6JPK9_9EURY</name>
<proteinExistence type="predicted"/>
<keyword evidence="2" id="KW-1185">Reference proteome</keyword>
<evidence type="ECO:0000313" key="2">
    <source>
        <dbReference type="Proteomes" id="UP000199215"/>
    </source>
</evidence>
<sequence>MFTRLFETVDWIDPSEPITLVAPVVAFVATVLLTHPALDHLGRDTELLRRVRGALPLLDEAARDHGFYTSYDITDEEVIGVVYRDLEDVEATLQELNFRPSPLAAHKSLPDGRTEIGSWGRFGGVDVDRLPWPLSTLFLLVYPFQDPHVTLFPAERGDVGDESFPDGAVLVTGHHEKSPYNPFVAYQHLRGKGYDVDRGVKLAANLLVDELGDDFTPSDRAIALAGNAVAQ</sequence>
<gene>
    <name evidence="1" type="ORF">SAMN05192561_11262</name>
</gene>
<dbReference type="AlphaFoldDB" id="A0A1H6JPK9"/>
<dbReference type="EMBL" id="FNWU01000012">
    <property type="protein sequence ID" value="SEH61002.1"/>
    <property type="molecule type" value="Genomic_DNA"/>
</dbReference>
<dbReference type="OrthoDB" id="335562at2157"/>
<accession>A0A1H6JPK9</accession>